<keyword evidence="1" id="KW-0812">Transmembrane</keyword>
<dbReference type="EC" id="1.9.3.1" evidence="3"/>
<name>A0A1Y5TFS6_9RHOB</name>
<keyword evidence="4" id="KW-1185">Reference proteome</keyword>
<gene>
    <name evidence="3" type="primary">ctaH</name>
    <name evidence="3" type="ORF">PSA7680_03330</name>
</gene>
<dbReference type="OrthoDB" id="7691500at2"/>
<feature type="domain" description="Cytochrome c oxidase subunit IV bacterial aa3 type" evidence="2">
    <location>
        <begin position="7"/>
        <end position="43"/>
    </location>
</feature>
<evidence type="ECO:0000256" key="1">
    <source>
        <dbReference type="SAM" id="Phobius"/>
    </source>
</evidence>
<dbReference type="AlphaFoldDB" id="A0A1Y5TFS6"/>
<evidence type="ECO:0000259" key="2">
    <source>
        <dbReference type="Pfam" id="PF07835"/>
    </source>
</evidence>
<sequence>MADYKPGEMDITVQEKTFAGFIKFVTWGAGIAIGVLIFLAIFNS</sequence>
<dbReference type="EMBL" id="FWFQ01000033">
    <property type="protein sequence ID" value="SLN63049.1"/>
    <property type="molecule type" value="Genomic_DNA"/>
</dbReference>
<dbReference type="InterPro" id="IPR036596">
    <property type="entry name" value="Cyt-C_aa3_sf"/>
</dbReference>
<keyword evidence="1" id="KW-0472">Membrane</keyword>
<dbReference type="InterPro" id="IPR012422">
    <property type="entry name" value="Cyt_c_oxidase_su4_bac-aa3"/>
</dbReference>
<evidence type="ECO:0000313" key="3">
    <source>
        <dbReference type="EMBL" id="SLN63049.1"/>
    </source>
</evidence>
<feature type="transmembrane region" description="Helical" evidence="1">
    <location>
        <begin position="21"/>
        <end position="42"/>
    </location>
</feature>
<proteinExistence type="predicted"/>
<dbReference type="GO" id="GO:0016491">
    <property type="term" value="F:oxidoreductase activity"/>
    <property type="evidence" value="ECO:0007669"/>
    <property type="project" value="UniProtKB-KW"/>
</dbReference>
<organism evidence="3 4">
    <name type="scientific">Pseudoruegeria aquimaris</name>
    <dbReference type="NCBI Taxonomy" id="393663"/>
    <lineage>
        <taxon>Bacteria</taxon>
        <taxon>Pseudomonadati</taxon>
        <taxon>Pseudomonadota</taxon>
        <taxon>Alphaproteobacteria</taxon>
        <taxon>Rhodobacterales</taxon>
        <taxon>Roseobacteraceae</taxon>
        <taxon>Pseudoruegeria</taxon>
    </lineage>
</organism>
<accession>A0A1Y5TFS6</accession>
<reference evidence="3 4" key="1">
    <citation type="submission" date="2017-03" db="EMBL/GenBank/DDBJ databases">
        <authorList>
            <person name="Afonso C.L."/>
            <person name="Miller P.J."/>
            <person name="Scott M.A."/>
            <person name="Spackman E."/>
            <person name="Goraichik I."/>
            <person name="Dimitrov K.M."/>
            <person name="Suarez D.L."/>
            <person name="Swayne D.E."/>
        </authorList>
    </citation>
    <scope>NUCLEOTIDE SEQUENCE [LARGE SCALE GENOMIC DNA]</scope>
    <source>
        <strain evidence="3 4">CECT 7680</strain>
    </source>
</reference>
<keyword evidence="1" id="KW-1133">Transmembrane helix</keyword>
<dbReference type="SUPFAM" id="SSF81469">
    <property type="entry name" value="Bacterial aa3 type cytochrome c oxidase subunit IV"/>
    <property type="match status" value="1"/>
</dbReference>
<dbReference type="Gene3D" id="1.20.5.160">
    <property type="entry name" value="Bacterial aa3 type cytochrome c oxidase subunit IV"/>
    <property type="match status" value="1"/>
</dbReference>
<dbReference type="Proteomes" id="UP000193409">
    <property type="component" value="Unassembled WGS sequence"/>
</dbReference>
<dbReference type="Pfam" id="PF07835">
    <property type="entry name" value="COX4_pro_2"/>
    <property type="match status" value="1"/>
</dbReference>
<keyword evidence="3" id="KW-0560">Oxidoreductase</keyword>
<protein>
    <submittedName>
        <fullName evidence="3">Cytochrome c oxidase subunit 4</fullName>
        <ecNumber evidence="3">1.9.3.1</ecNumber>
    </submittedName>
</protein>
<dbReference type="RefSeq" id="WP_085869819.1">
    <property type="nucleotide sequence ID" value="NZ_FWFQ01000033.1"/>
</dbReference>
<evidence type="ECO:0000313" key="4">
    <source>
        <dbReference type="Proteomes" id="UP000193409"/>
    </source>
</evidence>